<dbReference type="GO" id="GO:0006952">
    <property type="term" value="P:defense response"/>
    <property type="evidence" value="ECO:0007669"/>
    <property type="project" value="UniProtKB-KW"/>
</dbReference>
<evidence type="ECO:0000256" key="8">
    <source>
        <dbReference type="RuleBase" id="RU004915"/>
    </source>
</evidence>
<keyword evidence="5 8" id="KW-0378">Hydrolase</keyword>
<keyword evidence="6 8" id="KW-0611">Plant defense</keyword>
<dbReference type="Proteomes" id="UP000813463">
    <property type="component" value="Chromosome 2"/>
</dbReference>
<dbReference type="GO" id="GO:0017148">
    <property type="term" value="P:negative regulation of translation"/>
    <property type="evidence" value="ECO:0007669"/>
    <property type="project" value="UniProtKB-KW"/>
</dbReference>
<gene>
    <name evidence="11" type="primary">LOC110781972</name>
</gene>
<evidence type="ECO:0000256" key="4">
    <source>
        <dbReference type="ARBA" id="ARBA00022656"/>
    </source>
</evidence>
<dbReference type="Pfam" id="PF00161">
    <property type="entry name" value="RIP"/>
    <property type="match status" value="1"/>
</dbReference>
<dbReference type="RefSeq" id="XP_021841708.2">
    <property type="nucleotide sequence ID" value="XM_021986016.2"/>
</dbReference>
<dbReference type="SUPFAM" id="SSF56371">
    <property type="entry name" value="Ribosome inactivating proteins (RIP)"/>
    <property type="match status" value="1"/>
</dbReference>
<dbReference type="GO" id="GO:0090729">
    <property type="term" value="F:toxin activity"/>
    <property type="evidence" value="ECO:0007669"/>
    <property type="project" value="UniProtKB-KW"/>
</dbReference>
<keyword evidence="9" id="KW-0732">Signal</keyword>
<accession>A0A9R0I324</accession>
<dbReference type="Gene3D" id="3.40.420.10">
    <property type="entry name" value="Ricin (A subunit), domain 1"/>
    <property type="match status" value="1"/>
</dbReference>
<evidence type="ECO:0000313" key="10">
    <source>
        <dbReference type="Proteomes" id="UP000813463"/>
    </source>
</evidence>
<dbReference type="Gene3D" id="4.10.470.10">
    <property type="entry name" value="Ricin (A Subunit), domain 2"/>
    <property type="match status" value="1"/>
</dbReference>
<protein>
    <recommendedName>
        <fullName evidence="3 8">rRNA N-glycosylase</fullName>
        <ecNumber evidence="3 8">3.2.2.22</ecNumber>
    </recommendedName>
</protein>
<dbReference type="InterPro" id="IPR016139">
    <property type="entry name" value="Ribosome_inactivat_prot_sub2"/>
</dbReference>
<dbReference type="AlphaFoldDB" id="A0A9R0I324"/>
<comment type="similarity">
    <text evidence="2">Belongs to the ribosome-inactivating protein family. Type 1 RIP subfamily.</text>
</comment>
<dbReference type="PRINTS" id="PR00396">
    <property type="entry name" value="SHIGARICIN"/>
</dbReference>
<dbReference type="InterPro" id="IPR036041">
    <property type="entry name" value="Ribosome-inact_prot_sf"/>
</dbReference>
<evidence type="ECO:0000256" key="1">
    <source>
        <dbReference type="ARBA" id="ARBA00000237"/>
    </source>
</evidence>
<reference evidence="10" key="1">
    <citation type="journal article" date="2021" name="Nat. Commun.">
        <title>Genomic analyses provide insights into spinach domestication and the genetic basis of agronomic traits.</title>
        <authorList>
            <person name="Cai X."/>
            <person name="Sun X."/>
            <person name="Xu C."/>
            <person name="Sun H."/>
            <person name="Wang X."/>
            <person name="Ge C."/>
            <person name="Zhang Z."/>
            <person name="Wang Q."/>
            <person name="Fei Z."/>
            <person name="Jiao C."/>
            <person name="Wang Q."/>
        </authorList>
    </citation>
    <scope>NUCLEOTIDE SEQUENCE [LARGE SCALE GENOMIC DNA]</scope>
    <source>
        <strain evidence="10">cv. Varoflay</strain>
    </source>
</reference>
<evidence type="ECO:0000256" key="9">
    <source>
        <dbReference type="SAM" id="SignalP"/>
    </source>
</evidence>
<dbReference type="PANTHER" id="PTHR33453">
    <property type="match status" value="1"/>
</dbReference>
<feature type="signal peptide" evidence="9">
    <location>
        <begin position="1"/>
        <end position="25"/>
    </location>
</feature>
<dbReference type="GO" id="GO:0030598">
    <property type="term" value="F:rRNA N-glycosylase activity"/>
    <property type="evidence" value="ECO:0007669"/>
    <property type="project" value="UniProtKB-EC"/>
</dbReference>
<evidence type="ECO:0000256" key="5">
    <source>
        <dbReference type="ARBA" id="ARBA00022801"/>
    </source>
</evidence>
<evidence type="ECO:0000256" key="2">
    <source>
        <dbReference type="ARBA" id="ARBA00008544"/>
    </source>
</evidence>
<organism evidence="10 11">
    <name type="scientific">Spinacia oleracea</name>
    <name type="common">Spinach</name>
    <dbReference type="NCBI Taxonomy" id="3562"/>
    <lineage>
        <taxon>Eukaryota</taxon>
        <taxon>Viridiplantae</taxon>
        <taxon>Streptophyta</taxon>
        <taxon>Embryophyta</taxon>
        <taxon>Tracheophyta</taxon>
        <taxon>Spermatophyta</taxon>
        <taxon>Magnoliopsida</taxon>
        <taxon>eudicotyledons</taxon>
        <taxon>Gunneridae</taxon>
        <taxon>Pentapetalae</taxon>
        <taxon>Caryophyllales</taxon>
        <taxon>Chenopodiaceae</taxon>
        <taxon>Chenopodioideae</taxon>
        <taxon>Anserineae</taxon>
        <taxon>Spinacia</taxon>
    </lineage>
</organism>
<reference evidence="11" key="2">
    <citation type="submission" date="2025-08" db="UniProtKB">
        <authorList>
            <consortium name="RefSeq"/>
        </authorList>
    </citation>
    <scope>IDENTIFICATION</scope>
    <source>
        <tissue evidence="11">Leaf</tissue>
    </source>
</reference>
<evidence type="ECO:0000313" key="11">
    <source>
        <dbReference type="RefSeq" id="XP_021841708.2"/>
    </source>
</evidence>
<evidence type="ECO:0000256" key="7">
    <source>
        <dbReference type="ARBA" id="ARBA00023193"/>
    </source>
</evidence>
<keyword evidence="10" id="KW-1185">Reference proteome</keyword>
<dbReference type="EC" id="3.2.2.22" evidence="3 8"/>
<dbReference type="GeneID" id="110781972"/>
<feature type="chain" id="PRO_5046416687" description="rRNA N-glycosylase" evidence="9">
    <location>
        <begin position="26"/>
        <end position="320"/>
    </location>
</feature>
<name>A0A9R0I324_SPIOL</name>
<dbReference type="InterPro" id="IPR017989">
    <property type="entry name" value="Ribosome_inactivat_1/2"/>
</dbReference>
<evidence type="ECO:0000256" key="6">
    <source>
        <dbReference type="ARBA" id="ARBA00022821"/>
    </source>
</evidence>
<dbReference type="InterPro" id="IPR016138">
    <property type="entry name" value="Ribosome_inactivat_prot_sub1"/>
</dbReference>
<keyword evidence="7 8" id="KW-0652">Protein synthesis inhibitor</keyword>
<keyword evidence="4 8" id="KW-0800">Toxin</keyword>
<comment type="catalytic activity">
    <reaction evidence="1 8">
        <text>Endohydrolysis of the N-glycosidic bond at one specific adenosine on the 28S rRNA.</text>
        <dbReference type="EC" id="3.2.2.22"/>
    </reaction>
</comment>
<proteinExistence type="inferred from homology"/>
<dbReference type="KEGG" id="soe:110781972"/>
<evidence type="ECO:0000256" key="3">
    <source>
        <dbReference type="ARBA" id="ARBA00012001"/>
    </source>
</evidence>
<dbReference type="PANTHER" id="PTHR33453:SF34">
    <property type="entry name" value="RIBOSOME-INACTIVATING PROTEIN"/>
    <property type="match status" value="1"/>
</dbReference>
<dbReference type="InterPro" id="IPR001574">
    <property type="entry name" value="Ribosome_inactivat_prot"/>
</dbReference>
<sequence>MEGKTMKAFVVVAISILVILEPSFAASDLSLDVESATKTTYSNLINEIREKVKDPKLKYGGTNIPVMAAEAPKKPKFLFIDLKASGGGTITIAISKEDKFNLYVLGYLDKIKVNNKEVLRAHIFREPDVSPYATKYLFPEVPVGDNRREIYYGSNYYGLESKGGDRKKLGLGVKQLDMFINNVYGKPVNDKIEAKFMLIVVQMIAEATRFEYIEKFILENFDEFEIMPDLKMIKLETNWQATTLGIKTSNKKGEIKPVIDLTYDNDKPWIVSKVSQIAPDMGLFKYEGGSSSNLASRFYKVLMNVFRVNNNIGDDEAAEL</sequence>